<name>A0A927GSR0_9BACL</name>
<dbReference type="AlphaFoldDB" id="A0A927GSR0"/>
<sequence length="176" mass="19751">MNMTALLEQMRPARRFTDRPIAEPLLLELLNDAVWAPTHKLREAWRFIRITDSARPRLRTTVDSSRYPALATVLKEAPLLLIVAVPDSPNSHVAEDDFAAACCLIQNLQLLAWEQGIGMAWELADYSRCASLLATAQVREDERIAGVLGLGYFANDDRNADLPPRPDSTDLQVQVW</sequence>
<dbReference type="PANTHER" id="PTHR43821">
    <property type="entry name" value="NAD(P)H NITROREDUCTASE YDJA-RELATED"/>
    <property type="match status" value="1"/>
</dbReference>
<accession>A0A927GSR0</accession>
<protein>
    <submittedName>
        <fullName evidence="2">Nitroreductase family protein</fullName>
    </submittedName>
</protein>
<dbReference type="Gene3D" id="3.40.109.10">
    <property type="entry name" value="NADH Oxidase"/>
    <property type="match status" value="1"/>
</dbReference>
<feature type="domain" description="Nitroreductase" evidence="1">
    <location>
        <begin position="13"/>
        <end position="152"/>
    </location>
</feature>
<keyword evidence="3" id="KW-1185">Reference proteome</keyword>
<dbReference type="InterPro" id="IPR052530">
    <property type="entry name" value="NAD(P)H_nitroreductase"/>
</dbReference>
<dbReference type="Pfam" id="PF00881">
    <property type="entry name" value="Nitroreductase"/>
    <property type="match status" value="1"/>
</dbReference>
<gene>
    <name evidence="2" type="ORF">IDH44_17615</name>
</gene>
<dbReference type="PANTHER" id="PTHR43821:SF1">
    <property type="entry name" value="NAD(P)H NITROREDUCTASE YDJA-RELATED"/>
    <property type="match status" value="1"/>
</dbReference>
<dbReference type="Proteomes" id="UP000621560">
    <property type="component" value="Unassembled WGS sequence"/>
</dbReference>
<dbReference type="InterPro" id="IPR000415">
    <property type="entry name" value="Nitroreductase-like"/>
</dbReference>
<dbReference type="InterPro" id="IPR029479">
    <property type="entry name" value="Nitroreductase"/>
</dbReference>
<evidence type="ECO:0000313" key="2">
    <source>
        <dbReference type="EMBL" id="MBD2847019.1"/>
    </source>
</evidence>
<reference evidence="2" key="1">
    <citation type="submission" date="2020-09" db="EMBL/GenBank/DDBJ databases">
        <title>A novel bacterium of genus Paenibacillus, isolated from South China Sea.</title>
        <authorList>
            <person name="Huang H."/>
            <person name="Mo K."/>
            <person name="Hu Y."/>
        </authorList>
    </citation>
    <scope>NUCLEOTIDE SEQUENCE</scope>
    <source>
        <strain evidence="2">IB182496</strain>
    </source>
</reference>
<comment type="caution">
    <text evidence="2">The sequence shown here is derived from an EMBL/GenBank/DDBJ whole genome shotgun (WGS) entry which is preliminary data.</text>
</comment>
<dbReference type="GO" id="GO:0016491">
    <property type="term" value="F:oxidoreductase activity"/>
    <property type="evidence" value="ECO:0007669"/>
    <property type="project" value="InterPro"/>
</dbReference>
<proteinExistence type="predicted"/>
<dbReference type="RefSeq" id="WP_190919966.1">
    <property type="nucleotide sequence ID" value="NZ_JACXIZ010000030.1"/>
</dbReference>
<dbReference type="EMBL" id="JACXIZ010000030">
    <property type="protein sequence ID" value="MBD2847019.1"/>
    <property type="molecule type" value="Genomic_DNA"/>
</dbReference>
<dbReference type="SUPFAM" id="SSF55469">
    <property type="entry name" value="FMN-dependent nitroreductase-like"/>
    <property type="match status" value="1"/>
</dbReference>
<organism evidence="2 3">
    <name type="scientific">Paenibacillus sabuli</name>
    <dbReference type="NCBI Taxonomy" id="2772509"/>
    <lineage>
        <taxon>Bacteria</taxon>
        <taxon>Bacillati</taxon>
        <taxon>Bacillota</taxon>
        <taxon>Bacilli</taxon>
        <taxon>Bacillales</taxon>
        <taxon>Paenibacillaceae</taxon>
        <taxon>Paenibacillus</taxon>
    </lineage>
</organism>
<evidence type="ECO:0000313" key="3">
    <source>
        <dbReference type="Proteomes" id="UP000621560"/>
    </source>
</evidence>
<evidence type="ECO:0000259" key="1">
    <source>
        <dbReference type="Pfam" id="PF00881"/>
    </source>
</evidence>